<dbReference type="Proteomes" id="UP000625283">
    <property type="component" value="Unassembled WGS sequence"/>
</dbReference>
<keyword evidence="2" id="KW-1185">Reference proteome</keyword>
<dbReference type="EMBL" id="JAERTY010000001">
    <property type="protein sequence ID" value="MBL1407611.1"/>
    <property type="molecule type" value="Genomic_DNA"/>
</dbReference>
<proteinExistence type="predicted"/>
<comment type="caution">
    <text evidence="1">The sequence shown here is derived from an EMBL/GenBank/DDBJ whole genome shotgun (WGS) entry which is preliminary data.</text>
</comment>
<evidence type="ECO:0000313" key="1">
    <source>
        <dbReference type="EMBL" id="MBL1407611.1"/>
    </source>
</evidence>
<dbReference type="RefSeq" id="WP_202101400.1">
    <property type="nucleotide sequence ID" value="NZ_JAERTY010000001.1"/>
</dbReference>
<sequence>MGLKEKIIDQLSMLISNNVIGDIQYRNRLNGFIGELDFKEFMALHRPQLLYLDGGIFLPTIKDSSYLDSPVYFTVTSLPTAAYLEVYKCISTINCKGMFLLQWDQDEIENWPSIDLLNNGQKLLVPRFLISRYENDEFIEVPLSDFLSLFKIQNYVYTDRVPVKLKAHFVDLLKRFDVKPLLDLYLQRVVFDGLIGFKCERGIPSDIDQIIFSDKTEQYFFLEVKEKDLSKREPVGFGMDVPRIIFFETLQKKTGIETFYFVKQIKDQISRQFVNWRFISISDFRTHCNTTVVEGGTGMRSVNSNNPTLICPEKHFGVFK</sequence>
<organism evidence="1 2">
    <name type="scientific">Sphingobacterium faecale</name>
    <dbReference type="NCBI Taxonomy" id="2803775"/>
    <lineage>
        <taxon>Bacteria</taxon>
        <taxon>Pseudomonadati</taxon>
        <taxon>Bacteroidota</taxon>
        <taxon>Sphingobacteriia</taxon>
        <taxon>Sphingobacteriales</taxon>
        <taxon>Sphingobacteriaceae</taxon>
        <taxon>Sphingobacterium</taxon>
    </lineage>
</organism>
<name>A0ABS1QYV4_9SPHI</name>
<protein>
    <recommendedName>
        <fullName evidence="3">DUF3883 domain-containing protein</fullName>
    </recommendedName>
</protein>
<evidence type="ECO:0008006" key="3">
    <source>
        <dbReference type="Google" id="ProtNLM"/>
    </source>
</evidence>
<gene>
    <name evidence="1" type="ORF">JKG61_02475</name>
</gene>
<accession>A0ABS1QYV4</accession>
<reference evidence="1 2" key="1">
    <citation type="submission" date="2021-01" db="EMBL/GenBank/DDBJ databases">
        <title>C459-1 draft genome sequence.</title>
        <authorList>
            <person name="Zhang X.-F."/>
        </authorList>
    </citation>
    <scope>NUCLEOTIDE SEQUENCE [LARGE SCALE GENOMIC DNA]</scope>
    <source>
        <strain evidence="2">C459-1</strain>
    </source>
</reference>
<evidence type="ECO:0000313" key="2">
    <source>
        <dbReference type="Proteomes" id="UP000625283"/>
    </source>
</evidence>